<dbReference type="PANTHER" id="PTHR43717">
    <property type="entry name" value="ANAEROBIC NITRIC OXIDE REDUCTASE FLAVORUBREDOXIN"/>
    <property type="match status" value="1"/>
</dbReference>
<protein>
    <recommendedName>
        <fullName evidence="1">Metallo-beta-lactamase domain-containing protein</fullName>
    </recommendedName>
</protein>
<reference evidence="3" key="1">
    <citation type="submission" date="2020-09" db="EMBL/GenBank/DDBJ databases">
        <title>Whole genome shotgun sequence of Streptomyces cinnamonensis NBRC 15873.</title>
        <authorList>
            <person name="Komaki H."/>
            <person name="Tamura T."/>
        </authorList>
    </citation>
    <scope>NUCLEOTIDE SEQUENCE [LARGE SCALE GENOMIC DNA]</scope>
    <source>
        <strain evidence="3">NBRC 15873</strain>
    </source>
</reference>
<feature type="domain" description="Metallo-beta-lactamase" evidence="1">
    <location>
        <begin position="40"/>
        <end position="238"/>
    </location>
</feature>
<dbReference type="Pfam" id="PF00753">
    <property type="entry name" value="Lactamase_B"/>
    <property type="match status" value="1"/>
</dbReference>
<dbReference type="EMBL" id="BNDV01000008">
    <property type="protein sequence ID" value="GHI13951.1"/>
    <property type="molecule type" value="Genomic_DNA"/>
</dbReference>
<dbReference type="Proteomes" id="UP000660554">
    <property type="component" value="Unassembled WGS sequence"/>
</dbReference>
<dbReference type="PANTHER" id="PTHR43717:SF1">
    <property type="entry name" value="ANAEROBIC NITRIC OXIDE REDUCTASE FLAVORUBREDOXIN"/>
    <property type="match status" value="1"/>
</dbReference>
<evidence type="ECO:0000313" key="2">
    <source>
        <dbReference type="EMBL" id="GHI13951.1"/>
    </source>
</evidence>
<dbReference type="InterPro" id="IPR036866">
    <property type="entry name" value="RibonucZ/Hydroxyglut_hydro"/>
</dbReference>
<sequence>MEAGPAPRRAVEIAMSTHKVGPETTVLADCIEVPGIGFLPVNAFVLHAEQPVVVDTGLGLPDRDFLDVLGSVLDPADVRWIWLTHPDRDHTGGLFALLEAAPEARLVTTFLGAGIMSTERPLPMDRLYFLNPGQSLDVGDRTLHAFRPPLFDNPATVGFYDDRSRTCFSSDCFGGPMPTADLAVSTDVAQLPAEELRASQRLWASVDSPWVQMVDPDRFLAAVDPLRSMDPRTVLCTHLPPAVGLTPQLLDTIAAVPGLDPFTGPDQAALAQMLATFEPGGG</sequence>
<evidence type="ECO:0000313" key="3">
    <source>
        <dbReference type="Proteomes" id="UP000660554"/>
    </source>
</evidence>
<keyword evidence="3" id="KW-1185">Reference proteome</keyword>
<accession>A0ABQ3NMF3</accession>
<dbReference type="SMART" id="SM00849">
    <property type="entry name" value="Lactamase_B"/>
    <property type="match status" value="1"/>
</dbReference>
<gene>
    <name evidence="2" type="ORF">Scinn_34140</name>
</gene>
<dbReference type="InterPro" id="IPR001279">
    <property type="entry name" value="Metallo-B-lactamas"/>
</dbReference>
<proteinExistence type="predicted"/>
<evidence type="ECO:0000259" key="1">
    <source>
        <dbReference type="SMART" id="SM00849"/>
    </source>
</evidence>
<organism evidence="2 3">
    <name type="scientific">Streptomyces virginiae</name>
    <name type="common">Streptomyces cinnamonensis</name>
    <dbReference type="NCBI Taxonomy" id="1961"/>
    <lineage>
        <taxon>Bacteria</taxon>
        <taxon>Bacillati</taxon>
        <taxon>Actinomycetota</taxon>
        <taxon>Actinomycetes</taxon>
        <taxon>Kitasatosporales</taxon>
        <taxon>Streptomycetaceae</taxon>
        <taxon>Streptomyces</taxon>
    </lineage>
</organism>
<name>A0ABQ3NMF3_STRVG</name>
<comment type="caution">
    <text evidence="2">The sequence shown here is derived from an EMBL/GenBank/DDBJ whole genome shotgun (WGS) entry which is preliminary data.</text>
</comment>
<dbReference type="Gene3D" id="3.60.15.10">
    <property type="entry name" value="Ribonuclease Z/Hydroxyacylglutathione hydrolase-like"/>
    <property type="match status" value="1"/>
</dbReference>
<dbReference type="SUPFAM" id="SSF56281">
    <property type="entry name" value="Metallo-hydrolase/oxidoreductase"/>
    <property type="match status" value="1"/>
</dbReference>